<evidence type="ECO:0000313" key="10">
    <source>
        <dbReference type="Proteomes" id="UP001302812"/>
    </source>
</evidence>
<evidence type="ECO:0000256" key="1">
    <source>
        <dbReference type="ARBA" id="ARBA00004141"/>
    </source>
</evidence>
<name>A0AAN6YT27_9PEZI</name>
<protein>
    <submittedName>
        <fullName evidence="9">DUF1772-domain-containing protein</fullName>
    </submittedName>
</protein>
<proteinExistence type="inferred from homology"/>
<evidence type="ECO:0000256" key="2">
    <source>
        <dbReference type="ARBA" id="ARBA00022692"/>
    </source>
</evidence>
<dbReference type="PANTHER" id="PTHR35042">
    <property type="entry name" value="ANTHRONE OXYGENASE ENCC"/>
    <property type="match status" value="1"/>
</dbReference>
<evidence type="ECO:0000256" key="4">
    <source>
        <dbReference type="ARBA" id="ARBA00023002"/>
    </source>
</evidence>
<dbReference type="EMBL" id="MU853340">
    <property type="protein sequence ID" value="KAK4113286.1"/>
    <property type="molecule type" value="Genomic_DNA"/>
</dbReference>
<dbReference type="RefSeq" id="XP_064670856.1">
    <property type="nucleotide sequence ID" value="XM_064819162.1"/>
</dbReference>
<evidence type="ECO:0000256" key="7">
    <source>
        <dbReference type="ARBA" id="ARBA00034313"/>
    </source>
</evidence>
<keyword evidence="5" id="KW-0503">Monooxygenase</keyword>
<dbReference type="AlphaFoldDB" id="A0AAN6YT27"/>
<comment type="similarity">
    <text evidence="7">Belongs to the anthrone oxygenase family.</text>
</comment>
<evidence type="ECO:0000256" key="3">
    <source>
        <dbReference type="ARBA" id="ARBA00022989"/>
    </source>
</evidence>
<dbReference type="GO" id="GO:0004497">
    <property type="term" value="F:monooxygenase activity"/>
    <property type="evidence" value="ECO:0007669"/>
    <property type="project" value="UniProtKB-KW"/>
</dbReference>
<feature type="transmembrane region" description="Helical" evidence="8">
    <location>
        <begin position="143"/>
        <end position="162"/>
    </location>
</feature>
<dbReference type="GO" id="GO:0016020">
    <property type="term" value="C:membrane"/>
    <property type="evidence" value="ECO:0007669"/>
    <property type="project" value="UniProtKB-SubCell"/>
</dbReference>
<dbReference type="GeneID" id="89943288"/>
<comment type="subcellular location">
    <subcellularLocation>
        <location evidence="1">Membrane</location>
        <topology evidence="1">Multi-pass membrane protein</topology>
    </subcellularLocation>
</comment>
<feature type="transmembrane region" description="Helical" evidence="8">
    <location>
        <begin position="20"/>
        <end position="45"/>
    </location>
</feature>
<keyword evidence="3 8" id="KW-1133">Transmembrane helix</keyword>
<evidence type="ECO:0000256" key="6">
    <source>
        <dbReference type="ARBA" id="ARBA00023136"/>
    </source>
</evidence>
<dbReference type="Proteomes" id="UP001302812">
    <property type="component" value="Unassembled WGS sequence"/>
</dbReference>
<keyword evidence="10" id="KW-1185">Reference proteome</keyword>
<keyword evidence="2 8" id="KW-0812">Transmembrane</keyword>
<keyword evidence="6 8" id="KW-0472">Membrane</keyword>
<gene>
    <name evidence="9" type="ORF">N656DRAFT_844826</name>
</gene>
<accession>A0AAN6YT27</accession>
<keyword evidence="4" id="KW-0560">Oxidoreductase</keyword>
<reference evidence="9" key="1">
    <citation type="journal article" date="2023" name="Mol. Phylogenet. Evol.">
        <title>Genome-scale phylogeny and comparative genomics of the fungal order Sordariales.</title>
        <authorList>
            <person name="Hensen N."/>
            <person name="Bonometti L."/>
            <person name="Westerberg I."/>
            <person name="Brannstrom I.O."/>
            <person name="Guillou S."/>
            <person name="Cros-Aarteil S."/>
            <person name="Calhoun S."/>
            <person name="Haridas S."/>
            <person name="Kuo A."/>
            <person name="Mondo S."/>
            <person name="Pangilinan J."/>
            <person name="Riley R."/>
            <person name="LaButti K."/>
            <person name="Andreopoulos B."/>
            <person name="Lipzen A."/>
            <person name="Chen C."/>
            <person name="Yan M."/>
            <person name="Daum C."/>
            <person name="Ng V."/>
            <person name="Clum A."/>
            <person name="Steindorff A."/>
            <person name="Ohm R.A."/>
            <person name="Martin F."/>
            <person name="Silar P."/>
            <person name="Natvig D.O."/>
            <person name="Lalanne C."/>
            <person name="Gautier V."/>
            <person name="Ament-Velasquez S.L."/>
            <person name="Kruys A."/>
            <person name="Hutchinson M.I."/>
            <person name="Powell A.J."/>
            <person name="Barry K."/>
            <person name="Miller A.N."/>
            <person name="Grigoriev I.V."/>
            <person name="Debuchy R."/>
            <person name="Gladieux P."/>
            <person name="Hiltunen Thoren M."/>
            <person name="Johannesson H."/>
        </authorList>
    </citation>
    <scope>NUCLEOTIDE SEQUENCE</scope>
    <source>
        <strain evidence="9">CBS 508.74</strain>
    </source>
</reference>
<comment type="caution">
    <text evidence="9">The sequence shown here is derived from an EMBL/GenBank/DDBJ whole genome shotgun (WGS) entry which is preliminary data.</text>
</comment>
<feature type="transmembrane region" description="Helical" evidence="8">
    <location>
        <begin position="95"/>
        <end position="113"/>
    </location>
</feature>
<organism evidence="9 10">
    <name type="scientific">Canariomyces notabilis</name>
    <dbReference type="NCBI Taxonomy" id="2074819"/>
    <lineage>
        <taxon>Eukaryota</taxon>
        <taxon>Fungi</taxon>
        <taxon>Dikarya</taxon>
        <taxon>Ascomycota</taxon>
        <taxon>Pezizomycotina</taxon>
        <taxon>Sordariomycetes</taxon>
        <taxon>Sordariomycetidae</taxon>
        <taxon>Sordariales</taxon>
        <taxon>Chaetomiaceae</taxon>
        <taxon>Canariomyces</taxon>
    </lineage>
</organism>
<reference evidence="9" key="2">
    <citation type="submission" date="2023-05" db="EMBL/GenBank/DDBJ databases">
        <authorList>
            <consortium name="Lawrence Berkeley National Laboratory"/>
            <person name="Steindorff A."/>
            <person name="Hensen N."/>
            <person name="Bonometti L."/>
            <person name="Westerberg I."/>
            <person name="Brannstrom I.O."/>
            <person name="Guillou S."/>
            <person name="Cros-Aarteil S."/>
            <person name="Calhoun S."/>
            <person name="Haridas S."/>
            <person name="Kuo A."/>
            <person name="Mondo S."/>
            <person name="Pangilinan J."/>
            <person name="Riley R."/>
            <person name="Labutti K."/>
            <person name="Andreopoulos B."/>
            <person name="Lipzen A."/>
            <person name="Chen C."/>
            <person name="Yanf M."/>
            <person name="Daum C."/>
            <person name="Ng V."/>
            <person name="Clum A."/>
            <person name="Ohm R."/>
            <person name="Martin F."/>
            <person name="Silar P."/>
            <person name="Natvig D."/>
            <person name="Lalanne C."/>
            <person name="Gautier V."/>
            <person name="Ament-Velasquez S.L."/>
            <person name="Kruys A."/>
            <person name="Hutchinson M.I."/>
            <person name="Powell A.J."/>
            <person name="Barry K."/>
            <person name="Miller A.N."/>
            <person name="Grigoriev I.V."/>
            <person name="Debuchy R."/>
            <person name="Gladieux P."/>
            <person name="Thoren M.H."/>
            <person name="Johannesson H."/>
        </authorList>
    </citation>
    <scope>NUCLEOTIDE SEQUENCE</scope>
    <source>
        <strain evidence="9">CBS 508.74</strain>
    </source>
</reference>
<sequence length="173" mass="18441">MAPEPINPSMSSPPKIGAPAVAVVSGSVLAGAMASLSAFVIPVLLDTNVAADHMLRQWARLYHYGHIYMPALCVATCGVYAYAAIDQKGRAGSRYILAALSTIAMVPFTWLIMAPTNNTLFRLESLGSTVTDLTVARGLLVKWAWLHAVRSLSPLLGVYLGFTGVVQELGLRV</sequence>
<evidence type="ECO:0000256" key="5">
    <source>
        <dbReference type="ARBA" id="ARBA00023033"/>
    </source>
</evidence>
<dbReference type="PANTHER" id="PTHR35042:SF3">
    <property type="entry name" value="ANTHRONE OXYGENASE-RELATED"/>
    <property type="match status" value="1"/>
</dbReference>
<dbReference type="InterPro" id="IPR013901">
    <property type="entry name" value="Anthrone_oxy"/>
</dbReference>
<feature type="transmembrane region" description="Helical" evidence="8">
    <location>
        <begin position="65"/>
        <end position="83"/>
    </location>
</feature>
<evidence type="ECO:0000313" key="9">
    <source>
        <dbReference type="EMBL" id="KAK4113286.1"/>
    </source>
</evidence>
<dbReference type="Pfam" id="PF08592">
    <property type="entry name" value="Anthrone_oxy"/>
    <property type="match status" value="1"/>
</dbReference>
<evidence type="ECO:0000256" key="8">
    <source>
        <dbReference type="SAM" id="Phobius"/>
    </source>
</evidence>